<accession>A0A1W0WJ02</accession>
<proteinExistence type="predicted"/>
<protein>
    <submittedName>
        <fullName evidence="2">Uncharacterized protein</fullName>
    </submittedName>
</protein>
<dbReference type="OrthoDB" id="5981048at2759"/>
<reference evidence="3" key="1">
    <citation type="submission" date="2017-01" db="EMBL/GenBank/DDBJ databases">
        <title>Comparative genomics of anhydrobiosis in the tardigrade Hypsibius dujardini.</title>
        <authorList>
            <person name="Yoshida Y."/>
            <person name="Koutsovoulos G."/>
            <person name="Laetsch D."/>
            <person name="Stevens L."/>
            <person name="Kumar S."/>
            <person name="Horikawa D."/>
            <person name="Ishino K."/>
            <person name="Komine S."/>
            <person name="Tomita M."/>
            <person name="Blaxter M."/>
            <person name="Arakawa K."/>
        </authorList>
    </citation>
    <scope>NUCLEOTIDE SEQUENCE [LARGE SCALE GENOMIC DNA]</scope>
    <source>
        <strain evidence="3">Z151</strain>
    </source>
</reference>
<comment type="caution">
    <text evidence="2">The sequence shown here is derived from an EMBL/GenBank/DDBJ whole genome shotgun (WGS) entry which is preliminary data.</text>
</comment>
<name>A0A1W0WJ02_HYPEX</name>
<keyword evidence="1" id="KW-1133">Transmembrane helix</keyword>
<evidence type="ECO:0000313" key="3">
    <source>
        <dbReference type="Proteomes" id="UP000192578"/>
    </source>
</evidence>
<feature type="transmembrane region" description="Helical" evidence="1">
    <location>
        <begin position="61"/>
        <end position="80"/>
    </location>
</feature>
<keyword evidence="1" id="KW-0812">Transmembrane</keyword>
<evidence type="ECO:0000313" key="2">
    <source>
        <dbReference type="EMBL" id="OQV15198.1"/>
    </source>
</evidence>
<organism evidence="2 3">
    <name type="scientific">Hypsibius exemplaris</name>
    <name type="common">Freshwater tardigrade</name>
    <dbReference type="NCBI Taxonomy" id="2072580"/>
    <lineage>
        <taxon>Eukaryota</taxon>
        <taxon>Metazoa</taxon>
        <taxon>Ecdysozoa</taxon>
        <taxon>Tardigrada</taxon>
        <taxon>Eutardigrada</taxon>
        <taxon>Parachela</taxon>
        <taxon>Hypsibioidea</taxon>
        <taxon>Hypsibiidae</taxon>
        <taxon>Hypsibius</taxon>
    </lineage>
</organism>
<gene>
    <name evidence="2" type="ORF">BV898_10582</name>
</gene>
<keyword evidence="3" id="KW-1185">Reference proteome</keyword>
<dbReference type="AlphaFoldDB" id="A0A1W0WJ02"/>
<dbReference type="EMBL" id="MTYJ01000092">
    <property type="protein sequence ID" value="OQV15198.1"/>
    <property type="molecule type" value="Genomic_DNA"/>
</dbReference>
<keyword evidence="1" id="KW-0472">Membrane</keyword>
<evidence type="ECO:0000256" key="1">
    <source>
        <dbReference type="SAM" id="Phobius"/>
    </source>
</evidence>
<sequence length="111" mass="13054">MCDFKVYGIDGCIVEPTIRVGWDLSLPKAQYSAWKHMRWKIFATEGWSFQLQIYLLQNRTCAVNAIVFRFWILGFGFWILDSGFWILDSGFWILDSGFWILLNPVAMQNHP</sequence>
<dbReference type="Proteomes" id="UP000192578">
    <property type="component" value="Unassembled WGS sequence"/>
</dbReference>